<dbReference type="STRING" id="1348253.LK09_18880"/>
<dbReference type="PANTHER" id="PTHR43792">
    <property type="entry name" value="GNAT FAMILY, PUTATIVE (AFU_ORTHOLOGUE AFUA_3G00765)-RELATED-RELATED"/>
    <property type="match status" value="1"/>
</dbReference>
<dbReference type="PANTHER" id="PTHR43792:SF8">
    <property type="entry name" value="[RIBOSOMAL PROTEIN US5]-ALANINE N-ACETYLTRANSFERASE"/>
    <property type="match status" value="1"/>
</dbReference>
<evidence type="ECO:0000256" key="1">
    <source>
        <dbReference type="ARBA" id="ARBA00022679"/>
    </source>
</evidence>
<keyword evidence="1" id="KW-0808">Transferase</keyword>
<feature type="domain" description="N-acetyltransferase" evidence="4">
    <location>
        <begin position="5"/>
        <end position="162"/>
    </location>
</feature>
<dbReference type="GO" id="GO:0005737">
    <property type="term" value="C:cytoplasm"/>
    <property type="evidence" value="ECO:0007669"/>
    <property type="project" value="TreeGrafter"/>
</dbReference>
<sequence length="176" mass="19115">MPQTVVLRPWGDEDLAILEANNAPEMMTYLGGSETAEKVAHRHRVFLDGWTNDDTWVFAILVDGTPVGSVGYWPSTHGETPIFEAGWSVHTPFQGRGYGAAALGLCIQDARARATADRRLLYAFPRIDNAASNRICEKAGMTNTGEEAFEYPKGVPITCNAWAIDLVAPAPSPPGR</sequence>
<evidence type="ECO:0000256" key="3">
    <source>
        <dbReference type="ARBA" id="ARBA00038502"/>
    </source>
</evidence>
<keyword evidence="2" id="KW-0012">Acyltransferase</keyword>
<protein>
    <recommendedName>
        <fullName evidence="4">N-acetyltransferase domain-containing protein</fullName>
    </recommendedName>
</protein>
<dbReference type="RefSeq" id="WP_039403062.1">
    <property type="nucleotide sequence ID" value="NZ_JTDK01000022.1"/>
</dbReference>
<evidence type="ECO:0000256" key="2">
    <source>
        <dbReference type="ARBA" id="ARBA00023315"/>
    </source>
</evidence>
<dbReference type="EMBL" id="JTDK01000022">
    <property type="protein sequence ID" value="KHK95463.1"/>
    <property type="molecule type" value="Genomic_DNA"/>
</dbReference>
<proteinExistence type="inferred from homology"/>
<dbReference type="PROSITE" id="PS51186">
    <property type="entry name" value="GNAT"/>
    <property type="match status" value="1"/>
</dbReference>
<dbReference type="Pfam" id="PF13302">
    <property type="entry name" value="Acetyltransf_3"/>
    <property type="match status" value="1"/>
</dbReference>
<organism evidence="5 6">
    <name type="scientific">Microbacterium mangrovi</name>
    <dbReference type="NCBI Taxonomy" id="1348253"/>
    <lineage>
        <taxon>Bacteria</taxon>
        <taxon>Bacillati</taxon>
        <taxon>Actinomycetota</taxon>
        <taxon>Actinomycetes</taxon>
        <taxon>Micrococcales</taxon>
        <taxon>Microbacteriaceae</taxon>
        <taxon>Microbacterium</taxon>
    </lineage>
</organism>
<dbReference type="InterPro" id="IPR000182">
    <property type="entry name" value="GNAT_dom"/>
</dbReference>
<reference evidence="5 6" key="1">
    <citation type="submission" date="2014-11" db="EMBL/GenBank/DDBJ databases">
        <title>Genome sequence of Microbacterium mangrovi MUSC 115(T).</title>
        <authorList>
            <person name="Lee L.-H."/>
        </authorList>
    </citation>
    <scope>NUCLEOTIDE SEQUENCE [LARGE SCALE GENOMIC DNA]</scope>
    <source>
        <strain evidence="5 6">MUSC 115</strain>
    </source>
</reference>
<dbReference type="InterPro" id="IPR016181">
    <property type="entry name" value="Acyl_CoA_acyltransferase"/>
</dbReference>
<gene>
    <name evidence="5" type="ORF">LK09_18880</name>
</gene>
<name>A0A0B1ZW78_9MICO</name>
<dbReference type="GO" id="GO:0008999">
    <property type="term" value="F:protein-N-terminal-alanine acetyltransferase activity"/>
    <property type="evidence" value="ECO:0007669"/>
    <property type="project" value="TreeGrafter"/>
</dbReference>
<dbReference type="Gene3D" id="3.40.630.30">
    <property type="match status" value="1"/>
</dbReference>
<dbReference type="InterPro" id="IPR051531">
    <property type="entry name" value="N-acetyltransferase"/>
</dbReference>
<accession>A0A0B1ZW78</accession>
<dbReference type="Proteomes" id="UP000031030">
    <property type="component" value="Unassembled WGS sequence"/>
</dbReference>
<evidence type="ECO:0000313" key="6">
    <source>
        <dbReference type="Proteomes" id="UP000031030"/>
    </source>
</evidence>
<evidence type="ECO:0000259" key="4">
    <source>
        <dbReference type="PROSITE" id="PS51186"/>
    </source>
</evidence>
<dbReference type="SUPFAM" id="SSF55729">
    <property type="entry name" value="Acyl-CoA N-acyltransferases (Nat)"/>
    <property type="match status" value="1"/>
</dbReference>
<keyword evidence="6" id="KW-1185">Reference proteome</keyword>
<evidence type="ECO:0000313" key="5">
    <source>
        <dbReference type="EMBL" id="KHK95463.1"/>
    </source>
</evidence>
<comment type="caution">
    <text evidence="5">The sequence shown here is derived from an EMBL/GenBank/DDBJ whole genome shotgun (WGS) entry which is preliminary data.</text>
</comment>
<dbReference type="AlphaFoldDB" id="A0A0B1ZW78"/>
<dbReference type="OrthoDB" id="9809583at2"/>
<comment type="similarity">
    <text evidence="3">Belongs to the acetyltransferase family. RimJ subfamily.</text>
</comment>
<dbReference type="CDD" id="cd04301">
    <property type="entry name" value="NAT_SF"/>
    <property type="match status" value="1"/>
</dbReference>